<organism evidence="1 2">
    <name type="scientific">Streptomyces phage VWB</name>
    <dbReference type="NCBI Taxonomy" id="10702"/>
    <lineage>
        <taxon>Viruses</taxon>
        <taxon>Duplodnaviria</taxon>
        <taxon>Heunggongvirae</taxon>
        <taxon>Uroviricota</taxon>
        <taxon>Caudoviricetes</taxon>
        <taxon>Veewebvirus</taxon>
        <taxon>Veewebvirus vwb</taxon>
    </lineage>
</organism>
<reference evidence="1 2" key="4">
    <citation type="journal article" date="2005" name="Virology">
        <title>Complete genomic nucleotide sequence and analysis of the temperate bacteriophage VWB.</title>
        <authorList>
            <person name="Van Dessel W."/>
            <person name="Van Mellaert L."/>
            <person name="Liesegang H."/>
            <person name="Raasch C."/>
            <person name="De Keersmaeker S."/>
            <person name="Geukens N."/>
            <person name="Lammertyn E."/>
            <person name="Streit W."/>
            <person name="Anne J."/>
        </authorList>
    </citation>
    <scope>NUCLEOTIDE SEQUENCE [LARGE SCALE GENOMIC DNA]</scope>
</reference>
<name>Q6VY58_9CAUD</name>
<evidence type="ECO:0000313" key="1">
    <source>
        <dbReference type="EMBL" id="AAR29721.1"/>
    </source>
</evidence>
<dbReference type="KEGG" id="vg:2732822"/>
<dbReference type="GeneID" id="2732822"/>
<dbReference type="RefSeq" id="NP_958273.1">
    <property type="nucleotide sequence ID" value="NC_005345.2"/>
</dbReference>
<proteinExistence type="predicted"/>
<accession>Q6VY58</accession>
<sequence length="151" mass="16825">MARLQILELPEGVDDERAPFVLVVDESVPQRVIVGMDYGSTGDYWQVVAERIGARGVIVTPETLEIPANEIPLDASEHPVRLRIEADTSQFEQALAEASEAASRVCPVQREVHQMDRITDALGFDRLRDWDEIVWAIENAREASQAEKGGE</sequence>
<keyword evidence="2" id="KW-1185">Reference proteome</keyword>
<reference evidence="1 2" key="1">
    <citation type="journal article" date="1990" name="J. Gen. Microbiol.">
        <title>Further biological and molecular characterization of actinophage VWB.</title>
        <authorList>
            <person name="Anne J."/>
            <person name="Van Mellaert L."/>
            <person name="Decock B."/>
            <person name="Van Damme J."/>
            <person name="Van Aerschot A."/>
            <person name="Herdewijn P."/>
            <person name="Eyssen H."/>
        </authorList>
    </citation>
    <scope>NUCLEOTIDE SEQUENCE [LARGE SCALE GENOMIC DNA]</scope>
</reference>
<reference evidence="1 2" key="2">
    <citation type="journal article" date="1995" name="Arch. Virol.">
        <title>Analysis of the open reading frames of the main capsid proteins of actinophage VWB.</title>
        <authorList>
            <person name="Anne J."/>
            <person name="Fiten P."/>
            <person name="Van Mellaert L."/>
            <person name="Joris B."/>
            <person name="Opdenakker G."/>
            <person name="Eyssen H."/>
        </authorList>
    </citation>
    <scope>NUCLEOTIDE SEQUENCE [LARGE SCALE GENOMIC DNA]</scope>
</reference>
<evidence type="ECO:0000313" key="2">
    <source>
        <dbReference type="Proteomes" id="UP000001708"/>
    </source>
</evidence>
<reference evidence="1 2" key="3">
    <citation type="journal article" date="1998" name="Microbiology">
        <title>Site-specific integration of bacteriophage VWB genome into Streptomyces venezuelae and construction of a VWB-based integrative vector.</title>
        <authorList>
            <person name="Van Mellaert L."/>
            <person name="Mei L."/>
            <person name="Lammertyn E."/>
            <person name="Schacht S."/>
            <person name="Anne J."/>
        </authorList>
    </citation>
    <scope>NUCLEOTIDE SEQUENCE [LARGE SCALE GENOMIC DNA]</scope>
</reference>
<dbReference type="Proteomes" id="UP000001708">
    <property type="component" value="Segment"/>
</dbReference>
<protein>
    <submittedName>
        <fullName evidence="1">Uncharacterized protein</fullName>
    </submittedName>
</protein>
<dbReference type="EMBL" id="AY320035">
    <property type="protein sequence ID" value="AAR29721.1"/>
    <property type="molecule type" value="Genomic_DNA"/>
</dbReference>